<dbReference type="PANTHER" id="PTHR46082:SF11">
    <property type="entry name" value="AAA+ ATPASE DOMAIN-CONTAINING PROTEIN-RELATED"/>
    <property type="match status" value="1"/>
</dbReference>
<dbReference type="InterPro" id="IPR053137">
    <property type="entry name" value="NLR-like"/>
</dbReference>
<feature type="repeat" description="ANK" evidence="2">
    <location>
        <begin position="1301"/>
        <end position="1330"/>
    </location>
</feature>
<evidence type="ECO:0000256" key="1">
    <source>
        <dbReference type="ARBA" id="ARBA00022737"/>
    </source>
</evidence>
<feature type="compositionally biased region" description="Basic and acidic residues" evidence="3">
    <location>
        <begin position="193"/>
        <end position="205"/>
    </location>
</feature>
<dbReference type="PROSITE" id="PS50297">
    <property type="entry name" value="ANK_REP_REGION"/>
    <property type="match status" value="2"/>
</dbReference>
<dbReference type="Gene3D" id="1.25.40.20">
    <property type="entry name" value="Ankyrin repeat-containing domain"/>
    <property type="match status" value="2"/>
</dbReference>
<evidence type="ECO:0000313" key="6">
    <source>
        <dbReference type="Proteomes" id="UP000308133"/>
    </source>
</evidence>
<dbReference type="SMART" id="SM00248">
    <property type="entry name" value="ANK"/>
    <property type="match status" value="7"/>
</dbReference>
<reference evidence="5 6" key="1">
    <citation type="submission" date="2018-02" db="EMBL/GenBank/DDBJ databases">
        <title>Draft genome sequences of Elsinoe sp., causing black scab on jojoba.</title>
        <authorList>
            <person name="Stodart B."/>
            <person name="Jeffress S."/>
            <person name="Ash G."/>
            <person name="Arun Chinnappa K."/>
        </authorList>
    </citation>
    <scope>NUCLEOTIDE SEQUENCE [LARGE SCALE GENOMIC DNA]</scope>
    <source>
        <strain evidence="5 6">Hillstone_2</strain>
    </source>
</reference>
<dbReference type="InterPro" id="IPR056884">
    <property type="entry name" value="NPHP3-like_N"/>
</dbReference>
<keyword evidence="2" id="KW-0040">ANK repeat</keyword>
<dbReference type="SUPFAM" id="SSF48403">
    <property type="entry name" value="Ankyrin repeat"/>
    <property type="match status" value="1"/>
</dbReference>
<name>A0A4U7B9B4_9PEZI</name>
<dbReference type="PROSITE" id="PS50088">
    <property type="entry name" value="ANK_REPEAT"/>
    <property type="match status" value="2"/>
</dbReference>
<proteinExistence type="predicted"/>
<evidence type="ECO:0000259" key="4">
    <source>
        <dbReference type="PROSITE" id="PS50837"/>
    </source>
</evidence>
<accession>A0A4U7B9B4</accession>
<dbReference type="InterPro" id="IPR027417">
    <property type="entry name" value="P-loop_NTPase"/>
</dbReference>
<feature type="domain" description="NACHT" evidence="4">
    <location>
        <begin position="416"/>
        <end position="556"/>
    </location>
</feature>
<dbReference type="GO" id="GO:0009116">
    <property type="term" value="P:nucleoside metabolic process"/>
    <property type="evidence" value="ECO:0007669"/>
    <property type="project" value="InterPro"/>
</dbReference>
<evidence type="ECO:0000256" key="3">
    <source>
        <dbReference type="SAM" id="MobiDB-lite"/>
    </source>
</evidence>
<evidence type="ECO:0000313" key="5">
    <source>
        <dbReference type="EMBL" id="TKX26441.1"/>
    </source>
</evidence>
<sequence length="1383" mass="152658">MTGTIDPASFTIGWISALAVEYEAACLSLDEDLGRPNFLDSRDDNVYTIGRIGPHYVVLAFLPKGTTGTNAAAVVARDLVRSFPNIRFGLMVGIGGGAPKYPERDIRLGDVVVSVPGDGNGGVIQYDFGKVIQGHDQYRRTGHLDQPPAALRAAVTQLQRVYNREKHQIRSDIEQRLASVRPRLQRTLGPRSPGEDRLFRSDHVHGNDSEARGGCAACSGEDSSALITRRERNAHVDDDDDDPTIHYGLIASGNTLIKDAEYRDWVSAKEGVLCFEMEAAGLMNHFPCIVIRGICDYADSHKNKDWQGYASMTAAAYTTDLVKQLVPRDVDRMPSVHESLSNLQNSILKVEESTTLAAEAIDELLFMKEQDGILAWLSAPESASEFAGASDRRQQGTCQWIFQDSAYQRWLSRSNGILLLNGESGCGKTVMASYVVEHLQQHDAACITLFFFFTINDPRKRTLNGLLSSLITQLLRLRPSSCGVLLEQYRSLGGQRRPSTPNLIRVFTQMVARSHNISLILDAIDECSERDAVLAALKTILEVGGLKVKALVTGRPRKEIESEILMWNTYGQVASLDVSAIDHDIRVFVKSKSRQDSSAFRGRWANDLSVTALIEERILGKANGSFRWAALQMQSIMDCMNLENLKITLDSLPDTIADTYSKALHRIPSGYRSQVITLLQLLTGCKRPLSIWEAYDAMAMNDTGSATFLEKRFTRSEDIFLLCPELVTLESSTDVYSRKEIVVFGHASVYDYLVSDAATAYLSDALKPESRHLSILRTSLKTISFCAEEPLLEWMRRAKPHYMKNDLFSLHQYIQLKTYGENDERAPVSITYKDVARGRSKFCSYATEHWFAHTEPINSNEECIRLLADFAEDEAASRFLALSHSLIELPFVHDLCLRKQNRVLMALSQAAIEKFSPIWGNPLEFAMAVCDTSVVKTLQLRGASQRVEGSLGSVSSMLGWLLGQNLWTKTSVHGEDLDVLNHVPIAHERMVDPSVQMIDVAGPLRLAVRAKSRDTLMRLLSEYFNPEFTSLLFEMHPIMSELGFGSVVDDFLADVFSNKLVPSDYPGLGLHCAALAGDNAKVLAYLQNGTDVNAWGTRYRTALQAAAAHNRASTISLLMSHGANPSVLGGKYGSALQAATSCAHVEAVQTLLQFRIDVDLRPFHDELYKSDYYATPLQLAVKHRHEEILLALMIAEADVNATWERQGPINPRFPHTKSEHLEHIRQPILPDNEQIFGSALQIAAHAGNEWFVELLLENGADVDLCTGKYGTALQAAAAAGRTNIVRRLLRAGAVTEGGGTKFASPLHAAVYNRRLDTVKTLLAWGAVVNAPIGRGMTVVDVAFRLGNLDIAAALLAKGARPLEARVKGAGGEEVLYTGHLDGV</sequence>
<dbReference type="EMBL" id="PTQR01000013">
    <property type="protein sequence ID" value="TKX26441.1"/>
    <property type="molecule type" value="Genomic_DNA"/>
</dbReference>
<dbReference type="GO" id="GO:0003824">
    <property type="term" value="F:catalytic activity"/>
    <property type="evidence" value="ECO:0007669"/>
    <property type="project" value="InterPro"/>
</dbReference>
<protein>
    <submittedName>
        <fullName evidence="5">Ankyrin repeat-containing protein 5</fullName>
    </submittedName>
</protein>
<dbReference type="PANTHER" id="PTHR46082">
    <property type="entry name" value="ATP/GTP-BINDING PROTEIN-RELATED"/>
    <property type="match status" value="1"/>
</dbReference>
<feature type="region of interest" description="Disordered" evidence="3">
    <location>
        <begin position="186"/>
        <end position="205"/>
    </location>
</feature>
<evidence type="ECO:0000256" key="2">
    <source>
        <dbReference type="PROSITE-ProRule" id="PRU00023"/>
    </source>
</evidence>
<dbReference type="SUPFAM" id="SSF52540">
    <property type="entry name" value="P-loop containing nucleoside triphosphate hydrolases"/>
    <property type="match status" value="1"/>
</dbReference>
<dbReference type="Gene3D" id="3.40.50.300">
    <property type="entry name" value="P-loop containing nucleotide triphosphate hydrolases"/>
    <property type="match status" value="1"/>
</dbReference>
<feature type="repeat" description="ANK" evidence="2">
    <location>
        <begin position="1238"/>
        <end position="1267"/>
    </location>
</feature>
<dbReference type="Pfam" id="PF24883">
    <property type="entry name" value="NPHP3_N"/>
    <property type="match status" value="1"/>
</dbReference>
<dbReference type="Proteomes" id="UP000308133">
    <property type="component" value="Unassembled WGS sequence"/>
</dbReference>
<comment type="caution">
    <text evidence="5">The sequence shown here is derived from an EMBL/GenBank/DDBJ whole genome shotgun (WGS) entry which is preliminary data.</text>
</comment>
<keyword evidence="1" id="KW-0677">Repeat</keyword>
<dbReference type="SUPFAM" id="SSF53167">
    <property type="entry name" value="Purine and uridine phosphorylases"/>
    <property type="match status" value="1"/>
</dbReference>
<dbReference type="Pfam" id="PF12796">
    <property type="entry name" value="Ank_2"/>
    <property type="match status" value="2"/>
</dbReference>
<gene>
    <name evidence="5" type="ORF">C1H76_1404</name>
</gene>
<dbReference type="PROSITE" id="PS50837">
    <property type="entry name" value="NACHT"/>
    <property type="match status" value="1"/>
</dbReference>
<dbReference type="InterPro" id="IPR002110">
    <property type="entry name" value="Ankyrin_rpt"/>
</dbReference>
<dbReference type="InterPro" id="IPR035994">
    <property type="entry name" value="Nucleoside_phosphorylase_sf"/>
</dbReference>
<dbReference type="InterPro" id="IPR036770">
    <property type="entry name" value="Ankyrin_rpt-contain_sf"/>
</dbReference>
<dbReference type="Gene3D" id="3.40.50.1580">
    <property type="entry name" value="Nucleoside phosphorylase domain"/>
    <property type="match status" value="1"/>
</dbReference>
<organism evidence="5 6">
    <name type="scientific">Elsinoe australis</name>
    <dbReference type="NCBI Taxonomy" id="40998"/>
    <lineage>
        <taxon>Eukaryota</taxon>
        <taxon>Fungi</taxon>
        <taxon>Dikarya</taxon>
        <taxon>Ascomycota</taxon>
        <taxon>Pezizomycotina</taxon>
        <taxon>Dothideomycetes</taxon>
        <taxon>Dothideomycetidae</taxon>
        <taxon>Myriangiales</taxon>
        <taxon>Elsinoaceae</taxon>
        <taxon>Elsinoe</taxon>
    </lineage>
</organism>
<dbReference type="InterPro" id="IPR007111">
    <property type="entry name" value="NACHT_NTPase"/>
</dbReference>